<dbReference type="EMBL" id="BAAAGX010000007">
    <property type="protein sequence ID" value="GAA0233397.1"/>
    <property type="molecule type" value="Genomic_DNA"/>
</dbReference>
<feature type="transmembrane region" description="Helical" evidence="7">
    <location>
        <begin position="171"/>
        <end position="189"/>
    </location>
</feature>
<sequence>MDGITALVSDYGYLGLAVLVLVEGFAIPAPGQTAVVLAAGLAGTGKLNVVGVGLVAFAAAVIGDNIGYWIGRKGGRPLILRFGRYVRLTETRLERVEAFLSRRGSVVVTIARFVDGMRQLGGLVAGATGMPWRRYATFEALGAALWAGTWTTAGYLVGGHLSEVEATLRRYQWYVGALVVVLVAGWFVLRRRRRHALAGPGVERGDGDS</sequence>
<proteinExistence type="inferred from homology"/>
<evidence type="ECO:0000313" key="10">
    <source>
        <dbReference type="Proteomes" id="UP001500967"/>
    </source>
</evidence>
<evidence type="ECO:0000256" key="1">
    <source>
        <dbReference type="ARBA" id="ARBA00004651"/>
    </source>
</evidence>
<evidence type="ECO:0000256" key="6">
    <source>
        <dbReference type="ARBA" id="ARBA00023136"/>
    </source>
</evidence>
<dbReference type="Pfam" id="PF09335">
    <property type="entry name" value="VTT_dom"/>
    <property type="match status" value="1"/>
</dbReference>
<keyword evidence="10" id="KW-1185">Reference proteome</keyword>
<evidence type="ECO:0000256" key="4">
    <source>
        <dbReference type="ARBA" id="ARBA00022692"/>
    </source>
</evidence>
<dbReference type="InterPro" id="IPR051311">
    <property type="entry name" value="DedA_domain"/>
</dbReference>
<feature type="transmembrane region" description="Helical" evidence="7">
    <location>
        <begin position="140"/>
        <end position="159"/>
    </location>
</feature>
<dbReference type="Proteomes" id="UP001500967">
    <property type="component" value="Unassembled WGS sequence"/>
</dbReference>
<name>A0ABP3DI95_9ACTN</name>
<comment type="subcellular location">
    <subcellularLocation>
        <location evidence="1">Cell membrane</location>
        <topology evidence="1">Multi-pass membrane protein</topology>
    </subcellularLocation>
</comment>
<feature type="transmembrane region" description="Helical" evidence="7">
    <location>
        <begin position="12"/>
        <end position="29"/>
    </location>
</feature>
<comment type="caution">
    <text evidence="9">The sequence shown here is derived from an EMBL/GenBank/DDBJ whole genome shotgun (WGS) entry which is preliminary data.</text>
</comment>
<evidence type="ECO:0000256" key="5">
    <source>
        <dbReference type="ARBA" id="ARBA00022989"/>
    </source>
</evidence>
<evidence type="ECO:0000313" key="9">
    <source>
        <dbReference type="EMBL" id="GAA0233397.1"/>
    </source>
</evidence>
<comment type="similarity">
    <text evidence="2">Belongs to the DedA family.</text>
</comment>
<organism evidence="9 10">
    <name type="scientific">Cryptosporangium japonicum</name>
    <dbReference type="NCBI Taxonomy" id="80872"/>
    <lineage>
        <taxon>Bacteria</taxon>
        <taxon>Bacillati</taxon>
        <taxon>Actinomycetota</taxon>
        <taxon>Actinomycetes</taxon>
        <taxon>Cryptosporangiales</taxon>
        <taxon>Cryptosporangiaceae</taxon>
        <taxon>Cryptosporangium</taxon>
    </lineage>
</organism>
<feature type="transmembrane region" description="Helical" evidence="7">
    <location>
        <begin position="49"/>
        <end position="71"/>
    </location>
</feature>
<gene>
    <name evidence="9" type="ORF">GCM10009539_18400</name>
</gene>
<accession>A0ABP3DI95</accession>
<dbReference type="PANTHER" id="PTHR42709">
    <property type="entry name" value="ALKALINE PHOSPHATASE LIKE PROTEIN"/>
    <property type="match status" value="1"/>
</dbReference>
<evidence type="ECO:0000259" key="8">
    <source>
        <dbReference type="Pfam" id="PF09335"/>
    </source>
</evidence>
<keyword evidence="4 7" id="KW-0812">Transmembrane</keyword>
<protein>
    <recommendedName>
        <fullName evidence="8">VTT domain-containing protein</fullName>
    </recommendedName>
</protein>
<dbReference type="InterPro" id="IPR032816">
    <property type="entry name" value="VTT_dom"/>
</dbReference>
<reference evidence="10" key="1">
    <citation type="journal article" date="2019" name="Int. J. Syst. Evol. Microbiol.">
        <title>The Global Catalogue of Microorganisms (GCM) 10K type strain sequencing project: providing services to taxonomists for standard genome sequencing and annotation.</title>
        <authorList>
            <consortium name="The Broad Institute Genomics Platform"/>
            <consortium name="The Broad Institute Genome Sequencing Center for Infectious Disease"/>
            <person name="Wu L."/>
            <person name="Ma J."/>
        </authorList>
    </citation>
    <scope>NUCLEOTIDE SEQUENCE [LARGE SCALE GENOMIC DNA]</scope>
    <source>
        <strain evidence="10">JCM 10425</strain>
    </source>
</reference>
<dbReference type="PANTHER" id="PTHR42709:SF6">
    <property type="entry name" value="UNDECAPRENYL PHOSPHATE TRANSPORTER A"/>
    <property type="match status" value="1"/>
</dbReference>
<evidence type="ECO:0000256" key="7">
    <source>
        <dbReference type="SAM" id="Phobius"/>
    </source>
</evidence>
<keyword evidence="6 7" id="KW-0472">Membrane</keyword>
<dbReference type="RefSeq" id="WP_344648313.1">
    <property type="nucleotide sequence ID" value="NZ_BAAAGX010000007.1"/>
</dbReference>
<evidence type="ECO:0000256" key="3">
    <source>
        <dbReference type="ARBA" id="ARBA00022475"/>
    </source>
</evidence>
<feature type="domain" description="VTT" evidence="8">
    <location>
        <begin position="31"/>
        <end position="155"/>
    </location>
</feature>
<evidence type="ECO:0000256" key="2">
    <source>
        <dbReference type="ARBA" id="ARBA00010792"/>
    </source>
</evidence>
<keyword evidence="3" id="KW-1003">Cell membrane</keyword>
<keyword evidence="5 7" id="KW-1133">Transmembrane helix</keyword>